<dbReference type="OrthoDB" id="8536890at2"/>
<sequence>MKPPETRTVWLQSAAPSKPPLGQPCNGCGLCCLSVPCPLGMVVSRRRTGACAALRWDAAAARYRCALVSDPADATGWRSPWLLRAVSALARRQIAAGSGCDAEIEAIHPDAS</sequence>
<gene>
    <name evidence="1" type="ORF">C6571_10500</name>
</gene>
<protein>
    <recommendedName>
        <fullName evidence="3">4Fe-4S ferredoxin-type domain-containing protein</fullName>
    </recommendedName>
</protein>
<dbReference type="Proteomes" id="UP000239326">
    <property type="component" value="Chromosome"/>
</dbReference>
<evidence type="ECO:0000313" key="1">
    <source>
        <dbReference type="EMBL" id="AVO41655.1"/>
    </source>
</evidence>
<proteinExistence type="predicted"/>
<evidence type="ECO:0000313" key="2">
    <source>
        <dbReference type="Proteomes" id="UP000239326"/>
    </source>
</evidence>
<name>A0A2S0N0J2_9BURK</name>
<dbReference type="AlphaFoldDB" id="A0A2S0N0J2"/>
<dbReference type="EMBL" id="CP027669">
    <property type="protein sequence ID" value="AVO41655.1"/>
    <property type="molecule type" value="Genomic_DNA"/>
</dbReference>
<accession>A0A2S0N0J2</accession>
<dbReference type="RefSeq" id="WP_106446632.1">
    <property type="nucleotide sequence ID" value="NZ_CP027669.1"/>
</dbReference>
<evidence type="ECO:0008006" key="3">
    <source>
        <dbReference type="Google" id="ProtNLM"/>
    </source>
</evidence>
<reference evidence="1 2" key="1">
    <citation type="submission" date="2018-03" db="EMBL/GenBank/DDBJ databases">
        <title>Genome sequencing of Simplicispira sp.</title>
        <authorList>
            <person name="Kim S.-J."/>
            <person name="Heo J."/>
            <person name="Kwon S.-W."/>
        </authorList>
    </citation>
    <scope>NUCLEOTIDE SEQUENCE [LARGE SCALE GENOMIC DNA]</scope>
    <source>
        <strain evidence="1 2">SC1-8</strain>
    </source>
</reference>
<keyword evidence="2" id="KW-1185">Reference proteome</keyword>
<dbReference type="KEGG" id="simp:C6571_10500"/>
<organism evidence="1 2">
    <name type="scientific">Simplicispira suum</name>
    <dbReference type="NCBI Taxonomy" id="2109915"/>
    <lineage>
        <taxon>Bacteria</taxon>
        <taxon>Pseudomonadati</taxon>
        <taxon>Pseudomonadota</taxon>
        <taxon>Betaproteobacteria</taxon>
        <taxon>Burkholderiales</taxon>
        <taxon>Comamonadaceae</taxon>
        <taxon>Simplicispira</taxon>
    </lineage>
</organism>